<accession>A0A138A907</accession>
<sequence>MGPAITNATSAHDGDLAAVIVLHKHVLRPGTPPGKLSRFGDPIWHIAPAHPDAHAKINSIYWDRWPNELVPVFKEIALAFLTRPVPRTITVSSDGELMSIGTVSFRLRTLRVFAAWMSLHQLCGLHEVTDEHLERYRQHVLQLQASNRHKKELLVAVRTVWSFQAVLPQQCRFDAVAPWAGSAPAKLAASPCRPAGAENTTPRIAPATMEPLLHWSLRMVEDIGPDIIAALTEVKQLDAGTHPSQQHLHNLTSRERVQAFVADATAHSRPVPGHPLRDEHEQPRINWRHLARLLMLPSRRVDPCLRPLVLESDLPVADGSPIGAITGHIDGRPWRTSPLSTQELPQLAAHLSVACFVVISYLSGMRPGEVLNLRRGCAQRDHDTGQLLVLGRYGKGAARTPRPTLGDDPFERTWVVVQPVHQAINLLEQLGDTPLLFPSSHYKPHAIRPADRNARRAQDITSDIAAFITWINSTFVRLDHEPVIPPDPAGRIYPSRFRRTLAYFIVRRPRGLIAAALQYGHVSTTMTMSYSGQADTAWLNDLAVERLESVLEHNQRDHELLTAGEHISGPAASNYHHRIQSAHRFAGHVVNRVRNAERLLQHIDHNIHHGNGMTCVYRADTAACRTARITEGLPTPTGPIDTE</sequence>
<dbReference type="STRING" id="239498.AXK60_12355"/>
<reference evidence="3" key="1">
    <citation type="submission" date="2016-02" db="EMBL/GenBank/DDBJ databases">
        <authorList>
            <person name="Wen L."/>
            <person name="He K."/>
            <person name="Yang H."/>
        </authorList>
    </citation>
    <scope>NUCLEOTIDE SEQUENCE [LARGE SCALE GENOMIC DNA]</scope>
    <source>
        <strain evidence="3">JCM 15929</strain>
    </source>
</reference>
<proteinExistence type="predicted"/>
<dbReference type="GO" id="GO:0006310">
    <property type="term" value="P:DNA recombination"/>
    <property type="evidence" value="ECO:0007669"/>
    <property type="project" value="UniProtKB-KW"/>
</dbReference>
<dbReference type="Gene3D" id="1.10.443.10">
    <property type="entry name" value="Intergrase catalytic core"/>
    <property type="match status" value="1"/>
</dbReference>
<dbReference type="OrthoDB" id="8776710at2"/>
<dbReference type="Proteomes" id="UP000070258">
    <property type="component" value="Unassembled WGS sequence"/>
</dbReference>
<dbReference type="InterPro" id="IPR011010">
    <property type="entry name" value="DNA_brk_join_enz"/>
</dbReference>
<evidence type="ECO:0000313" key="3">
    <source>
        <dbReference type="Proteomes" id="UP000070258"/>
    </source>
</evidence>
<evidence type="ECO:0000313" key="2">
    <source>
        <dbReference type="EMBL" id="KXP06837.1"/>
    </source>
</evidence>
<dbReference type="EMBL" id="LSRF01000056">
    <property type="protein sequence ID" value="KXP06837.1"/>
    <property type="molecule type" value="Genomic_DNA"/>
</dbReference>
<organism evidence="2 3">
    <name type="scientific">Tsukamurella pseudospumae</name>
    <dbReference type="NCBI Taxonomy" id="239498"/>
    <lineage>
        <taxon>Bacteria</taxon>
        <taxon>Bacillati</taxon>
        <taxon>Actinomycetota</taxon>
        <taxon>Actinomycetes</taxon>
        <taxon>Mycobacteriales</taxon>
        <taxon>Tsukamurellaceae</taxon>
        <taxon>Tsukamurella</taxon>
    </lineage>
</organism>
<comment type="caution">
    <text evidence="2">The sequence shown here is derived from an EMBL/GenBank/DDBJ whole genome shotgun (WGS) entry which is preliminary data.</text>
</comment>
<name>A0A138A907_9ACTN</name>
<protein>
    <recommendedName>
        <fullName evidence="4">Tyr recombinase domain-containing protein</fullName>
    </recommendedName>
</protein>
<dbReference type="AlphaFoldDB" id="A0A138A907"/>
<evidence type="ECO:0000256" key="1">
    <source>
        <dbReference type="ARBA" id="ARBA00023172"/>
    </source>
</evidence>
<dbReference type="InterPro" id="IPR013762">
    <property type="entry name" value="Integrase-like_cat_sf"/>
</dbReference>
<dbReference type="RefSeq" id="WP_068572810.1">
    <property type="nucleotide sequence ID" value="NZ_LSRF01000056.1"/>
</dbReference>
<dbReference type="SUPFAM" id="SSF56349">
    <property type="entry name" value="DNA breaking-rejoining enzymes"/>
    <property type="match status" value="1"/>
</dbReference>
<evidence type="ECO:0008006" key="4">
    <source>
        <dbReference type="Google" id="ProtNLM"/>
    </source>
</evidence>
<keyword evidence="1" id="KW-0233">DNA recombination</keyword>
<dbReference type="GO" id="GO:0015074">
    <property type="term" value="P:DNA integration"/>
    <property type="evidence" value="ECO:0007669"/>
    <property type="project" value="InterPro"/>
</dbReference>
<gene>
    <name evidence="2" type="ORF">AXK60_12355</name>
</gene>
<dbReference type="GO" id="GO:0003677">
    <property type="term" value="F:DNA binding"/>
    <property type="evidence" value="ECO:0007669"/>
    <property type="project" value="InterPro"/>
</dbReference>